<keyword evidence="3" id="KW-1185">Reference proteome</keyword>
<evidence type="ECO:0000313" key="2">
    <source>
        <dbReference type="EMBL" id="CAD2219645.1"/>
    </source>
</evidence>
<dbReference type="CDD" id="cd22967">
    <property type="entry name" value="DD_AK7"/>
    <property type="match status" value="1"/>
</dbReference>
<dbReference type="VEuPathDB" id="TriTrypDB:ADEAN_000715400"/>
<dbReference type="OrthoDB" id="10262413at2759"/>
<name>A0A7G2CJU3_9TRYP</name>
<feature type="compositionally biased region" description="Basic residues" evidence="1">
    <location>
        <begin position="205"/>
        <end position="214"/>
    </location>
</feature>
<evidence type="ECO:0000313" key="3">
    <source>
        <dbReference type="Proteomes" id="UP000515908"/>
    </source>
</evidence>
<dbReference type="InterPro" id="IPR047499">
    <property type="entry name" value="DD_AK7"/>
</dbReference>
<gene>
    <name evidence="2" type="ORF">ADEAN_000715400</name>
</gene>
<evidence type="ECO:0000256" key="1">
    <source>
        <dbReference type="SAM" id="MobiDB-lite"/>
    </source>
</evidence>
<dbReference type="InterPro" id="IPR027417">
    <property type="entry name" value="P-loop_NTPase"/>
</dbReference>
<feature type="region of interest" description="Disordered" evidence="1">
    <location>
        <begin position="205"/>
        <end position="253"/>
    </location>
</feature>
<dbReference type="AlphaFoldDB" id="A0A7G2CJU3"/>
<accession>A0A7G2CJU3</accession>
<dbReference type="Gene3D" id="3.40.50.300">
    <property type="entry name" value="P-loop containing nucleotide triphosphate hydrolases"/>
    <property type="match status" value="2"/>
</dbReference>
<reference evidence="2 3" key="1">
    <citation type="submission" date="2020-08" db="EMBL/GenBank/DDBJ databases">
        <authorList>
            <person name="Newling K."/>
            <person name="Davey J."/>
            <person name="Forrester S."/>
        </authorList>
    </citation>
    <scope>NUCLEOTIDE SEQUENCE [LARGE SCALE GENOMIC DNA]</scope>
    <source>
        <strain evidence="3">Crithidia deanei Carvalho (ATCC PRA-265)</strain>
    </source>
</reference>
<sequence length="658" mass="74232">MVHVSDLAEMTRRLLRCPTDELPNPALRYVFAVDGSNLSWSAIVAAINKGFRNTRPTAVVKQDKFPLHNNTELFTLNLTVSNETAEALMSRDDDDVEPVVMSSPIKRHDGSWVSPGGFATNILNVCAEFCAKREVTPLRIAVVGPPQAGKSHLANKLSLHYKIPVFSLEGIVAFYEQGIAELRGKLEDLKQQLLQKETDRRLQIKQKRILKRKRGAGEDRDNSEEDEGAPPHHQSGSEEDEMEERQLALTSEEQQELEGFVEELYEGSSVVANWRSEMAEMERVMLMRQYISSNESSDPNPKKKGAKKKSLKDAQKKKDEEIQQIKETITTAPFQNKAIAIMLRKCLSHAESYNQGFVLDGIPFSVELSRLCFRTGELIPPATEEEALQQFLRPDAIPEKENEPDDSSPPAVEQCEESLLVDYVFTLESGENFLLNRLNANKSNMGADALEDFHARMSIYKKEFFDSPYTVTNFFECAATDPSTSVLCGGRKVSINLIPVDSTEPVSLPPPPQSEYAEIPPSHLETIVYECVGAPHNFGKTPLELHREQVRAKNYNKEQLIRQVNEVKAVQDREKDAFKTESMHRNENSKALSEMKKADQMSLELRSEPLREYLSKSILPLLSKGLIEICETRPEDPVEALAQWLLRNNPSDDIFSDL</sequence>
<proteinExistence type="predicted"/>
<dbReference type="SUPFAM" id="SSF52540">
    <property type="entry name" value="P-loop containing nucleoside triphosphate hydrolases"/>
    <property type="match status" value="1"/>
</dbReference>
<feature type="region of interest" description="Disordered" evidence="1">
    <location>
        <begin position="293"/>
        <end position="319"/>
    </location>
</feature>
<protein>
    <submittedName>
        <fullName evidence="2">Dpy-30 motif containing protein, putative</fullName>
    </submittedName>
</protein>
<dbReference type="EMBL" id="LR877158">
    <property type="protein sequence ID" value="CAD2219645.1"/>
    <property type="molecule type" value="Genomic_DNA"/>
</dbReference>
<dbReference type="InterPro" id="IPR007858">
    <property type="entry name" value="Dpy-30_motif"/>
</dbReference>
<dbReference type="Pfam" id="PF05186">
    <property type="entry name" value="Dpy-30"/>
    <property type="match status" value="1"/>
</dbReference>
<organism evidence="2 3">
    <name type="scientific">Angomonas deanei</name>
    <dbReference type="NCBI Taxonomy" id="59799"/>
    <lineage>
        <taxon>Eukaryota</taxon>
        <taxon>Discoba</taxon>
        <taxon>Euglenozoa</taxon>
        <taxon>Kinetoplastea</taxon>
        <taxon>Metakinetoplastina</taxon>
        <taxon>Trypanosomatida</taxon>
        <taxon>Trypanosomatidae</taxon>
        <taxon>Strigomonadinae</taxon>
        <taxon>Angomonas</taxon>
    </lineage>
</organism>
<dbReference type="Gene3D" id="1.20.890.10">
    <property type="entry name" value="cAMP-dependent protein kinase regulatory subunit, dimerization-anchoring domain"/>
    <property type="match status" value="1"/>
</dbReference>
<dbReference type="Proteomes" id="UP000515908">
    <property type="component" value="Chromosome 14"/>
</dbReference>